<reference evidence="1" key="1">
    <citation type="submission" date="2002-06" db="EMBL/GenBank/DDBJ databases">
        <authorList>
            <person name="Strausberg R."/>
        </authorList>
    </citation>
    <scope>NUCLEOTIDE SEQUENCE</scope>
    <source>
        <tissue evidence="1">Spleen</tissue>
    </source>
</reference>
<proteinExistence type="evidence at transcript level"/>
<evidence type="ECO:0000313" key="1">
    <source>
        <dbReference type="EMBL" id="AAH33250.1"/>
    </source>
</evidence>
<protein>
    <submittedName>
        <fullName evidence="1">Uncharacterized protein</fullName>
    </submittedName>
</protein>
<feature type="non-terminal residue" evidence="1">
    <location>
        <position position="1"/>
    </location>
</feature>
<organism evidence="1">
    <name type="scientific">Homo sapiens</name>
    <name type="common">Human</name>
    <dbReference type="NCBI Taxonomy" id="9606"/>
    <lineage>
        <taxon>Eukaryota</taxon>
        <taxon>Metazoa</taxon>
        <taxon>Chordata</taxon>
        <taxon>Craniata</taxon>
        <taxon>Vertebrata</taxon>
        <taxon>Euteleostomi</taxon>
        <taxon>Mammalia</taxon>
        <taxon>Eutheria</taxon>
        <taxon>Euarchontoglires</taxon>
        <taxon>Primates</taxon>
        <taxon>Haplorrhini</taxon>
        <taxon>Catarrhini</taxon>
        <taxon>Hominidae</taxon>
        <taxon>Homo</taxon>
    </lineage>
</organism>
<dbReference type="AlphaFoldDB" id="Q8NEB0"/>
<sequence length="38" mass="4432">VFALMFLSIPPFRNVSGICRFSFCSKVRCVCLARFRFL</sequence>
<dbReference type="EMBL" id="BC033250">
    <property type="protein sequence ID" value="AAH33250.1"/>
    <property type="molecule type" value="mRNA"/>
</dbReference>
<name>Q8NEB0_HUMAN</name>
<accession>Q8NEB0</accession>